<dbReference type="Gene3D" id="1.10.10.2840">
    <property type="entry name" value="PucR C-terminal helix-turn-helix domain"/>
    <property type="match status" value="1"/>
</dbReference>
<accession>A0ABW3W143</accession>
<protein>
    <submittedName>
        <fullName evidence="2">PucR family transcriptional regulator</fullName>
    </submittedName>
</protein>
<dbReference type="InterPro" id="IPR051448">
    <property type="entry name" value="CdaR-like_regulators"/>
</dbReference>
<dbReference type="RefSeq" id="WP_367919337.1">
    <property type="nucleotide sequence ID" value="NZ_BAABAC010000022.1"/>
</dbReference>
<gene>
    <name evidence="2" type="ORF">ACFQ3F_10230</name>
</gene>
<evidence type="ECO:0000313" key="3">
    <source>
        <dbReference type="Proteomes" id="UP001597229"/>
    </source>
</evidence>
<evidence type="ECO:0000259" key="1">
    <source>
        <dbReference type="Pfam" id="PF13556"/>
    </source>
</evidence>
<name>A0ABW3W143_9ACTN</name>
<feature type="domain" description="PucR C-terminal helix-turn-helix" evidence="1">
    <location>
        <begin position="454"/>
        <end position="510"/>
    </location>
</feature>
<comment type="caution">
    <text evidence="2">The sequence shown here is derived from an EMBL/GenBank/DDBJ whole genome shotgun (WGS) entry which is preliminary data.</text>
</comment>
<reference evidence="3" key="1">
    <citation type="journal article" date="2019" name="Int. J. Syst. Evol. Microbiol.">
        <title>The Global Catalogue of Microorganisms (GCM) 10K type strain sequencing project: providing services to taxonomists for standard genome sequencing and annotation.</title>
        <authorList>
            <consortium name="The Broad Institute Genomics Platform"/>
            <consortium name="The Broad Institute Genome Sequencing Center for Infectious Disease"/>
            <person name="Wu L."/>
            <person name="Ma J."/>
        </authorList>
    </citation>
    <scope>NUCLEOTIDE SEQUENCE [LARGE SCALE GENOMIC DNA]</scope>
    <source>
        <strain evidence="3">CCUG 52478</strain>
    </source>
</reference>
<dbReference type="EMBL" id="JBHTLX010000012">
    <property type="protein sequence ID" value="MFD1248165.1"/>
    <property type="molecule type" value="Genomic_DNA"/>
</dbReference>
<dbReference type="Pfam" id="PF13556">
    <property type="entry name" value="HTH_30"/>
    <property type="match status" value="1"/>
</dbReference>
<keyword evidence="3" id="KW-1185">Reference proteome</keyword>
<dbReference type="InterPro" id="IPR025736">
    <property type="entry name" value="PucR_C-HTH_dom"/>
</dbReference>
<sequence length="515" mass="53752">MTVTAVDLVDGLGLPPVTVVEAGAARPVASIQLVEAGSPAELAPADLAVAVGVRAVDDVLALVDDLTADAGASGLVLRQRWAQDDAVREACRGARLTLVSVADATAWSQVIDGLRVVLDSAASGGGPASLDLVYADLFDLADRVSAMIGGPVTIEDAGSRVLAYSTGQESADDLRMSTIIGRQVPAEVRQHFRSLGVFRHLARSDEPYFVPAGGRAAKPRYVLPVRAAGEWLGSVWAVVAEPLPAVPEGRDEELDAAVEAIALCLLRIRAQGELHRQVRRDQLRGALRGETAGAAAWLDAGPWRVVVLFGPSPDLAAEARCEMWLALSRRHGWAVPLVGELDGAVYAIVQADGTAPGGWAWLDGLVRGGARGLAATALVAGPAVAVAGELAHSRALADELTLLDGAGDAGSVRSVEDSWPAMVLARAVAGLRTRPLLSPVAVLAAHDREHSGALIDTVEAVIDAWGEPQRAARALGVHPNTVRYRLARLGEVCALDLQDPAVRLAVRLEIALLRG</sequence>
<evidence type="ECO:0000313" key="2">
    <source>
        <dbReference type="EMBL" id="MFD1248165.1"/>
    </source>
</evidence>
<dbReference type="Proteomes" id="UP001597229">
    <property type="component" value="Unassembled WGS sequence"/>
</dbReference>
<dbReference type="PANTHER" id="PTHR33744:SF1">
    <property type="entry name" value="DNA-BINDING TRANSCRIPTIONAL ACTIVATOR ADER"/>
    <property type="match status" value="1"/>
</dbReference>
<dbReference type="InterPro" id="IPR042070">
    <property type="entry name" value="PucR_C-HTH_sf"/>
</dbReference>
<proteinExistence type="predicted"/>
<organism evidence="2 3">
    <name type="scientific">Nocardioides ginsengisoli</name>
    <dbReference type="NCBI Taxonomy" id="363868"/>
    <lineage>
        <taxon>Bacteria</taxon>
        <taxon>Bacillati</taxon>
        <taxon>Actinomycetota</taxon>
        <taxon>Actinomycetes</taxon>
        <taxon>Propionibacteriales</taxon>
        <taxon>Nocardioidaceae</taxon>
        <taxon>Nocardioides</taxon>
    </lineage>
</organism>
<dbReference type="PANTHER" id="PTHR33744">
    <property type="entry name" value="CARBOHYDRATE DIACID REGULATOR"/>
    <property type="match status" value="1"/>
</dbReference>